<comment type="caution">
    <text evidence="1">The sequence shown here is derived from an EMBL/GenBank/DDBJ whole genome shotgun (WGS) entry which is preliminary data.</text>
</comment>
<dbReference type="Proteomes" id="UP000693946">
    <property type="component" value="Linkage Group LG20"/>
</dbReference>
<accession>A0AAV6R6C3</accession>
<reference evidence="1 2" key="1">
    <citation type="journal article" date="2021" name="Sci. Rep.">
        <title>Chromosome anchoring in Senegalese sole (Solea senegalensis) reveals sex-associated markers and genome rearrangements in flatfish.</title>
        <authorList>
            <person name="Guerrero-Cozar I."/>
            <person name="Gomez-Garrido J."/>
            <person name="Berbel C."/>
            <person name="Martinez-Blanch J.F."/>
            <person name="Alioto T."/>
            <person name="Claros M.G."/>
            <person name="Gagnaire P.A."/>
            <person name="Manchado M."/>
        </authorList>
    </citation>
    <scope>NUCLEOTIDE SEQUENCE [LARGE SCALE GENOMIC DNA]</scope>
    <source>
        <strain evidence="1">Sse05_10M</strain>
    </source>
</reference>
<organism evidence="1 2">
    <name type="scientific">Solea senegalensis</name>
    <name type="common">Senegalese sole</name>
    <dbReference type="NCBI Taxonomy" id="28829"/>
    <lineage>
        <taxon>Eukaryota</taxon>
        <taxon>Metazoa</taxon>
        <taxon>Chordata</taxon>
        <taxon>Craniata</taxon>
        <taxon>Vertebrata</taxon>
        <taxon>Euteleostomi</taxon>
        <taxon>Actinopterygii</taxon>
        <taxon>Neopterygii</taxon>
        <taxon>Teleostei</taxon>
        <taxon>Neoteleostei</taxon>
        <taxon>Acanthomorphata</taxon>
        <taxon>Carangaria</taxon>
        <taxon>Pleuronectiformes</taxon>
        <taxon>Pleuronectoidei</taxon>
        <taxon>Soleidae</taxon>
        <taxon>Solea</taxon>
    </lineage>
</organism>
<protein>
    <submittedName>
        <fullName evidence="1">Uncharacterized protein</fullName>
    </submittedName>
</protein>
<dbReference type="EMBL" id="JAGKHQ010000013">
    <property type="protein sequence ID" value="KAG7500977.1"/>
    <property type="molecule type" value="Genomic_DNA"/>
</dbReference>
<dbReference type="AlphaFoldDB" id="A0AAV6R6C3"/>
<proteinExistence type="predicted"/>
<evidence type="ECO:0000313" key="1">
    <source>
        <dbReference type="EMBL" id="KAG7500977.1"/>
    </source>
</evidence>
<keyword evidence="2" id="KW-1185">Reference proteome</keyword>
<name>A0AAV6R6C3_SOLSE</name>
<gene>
    <name evidence="1" type="ORF">JOB18_035865</name>
</gene>
<sequence>MMTEMGDVGCCNRPDLFIMSSDLSLGAGAMHAGSQDPLAWRGLLETATPPSPYSVLIHNSNFSQSDTRTGAVDMVSPIVLCDIVSLQRLLVKGHAVFDNR</sequence>
<evidence type="ECO:0000313" key="2">
    <source>
        <dbReference type="Proteomes" id="UP000693946"/>
    </source>
</evidence>